<dbReference type="Pfam" id="PF01381">
    <property type="entry name" value="HTH_3"/>
    <property type="match status" value="1"/>
</dbReference>
<dbReference type="Gene3D" id="1.10.260.40">
    <property type="entry name" value="lambda repressor-like DNA-binding domains"/>
    <property type="match status" value="1"/>
</dbReference>
<dbReference type="EMBL" id="JAGIZB010000055">
    <property type="protein sequence ID" value="MBP0447749.1"/>
    <property type="molecule type" value="Genomic_DNA"/>
</dbReference>
<gene>
    <name evidence="2" type="ORF">J8J14_23660</name>
</gene>
<keyword evidence="3" id="KW-1185">Reference proteome</keyword>
<dbReference type="PROSITE" id="PS50943">
    <property type="entry name" value="HTH_CROC1"/>
    <property type="match status" value="1"/>
</dbReference>
<feature type="domain" description="HTH cro/C1-type" evidence="1">
    <location>
        <begin position="11"/>
        <end position="65"/>
    </location>
</feature>
<dbReference type="InterPro" id="IPR001387">
    <property type="entry name" value="Cro/C1-type_HTH"/>
</dbReference>
<dbReference type="SMART" id="SM00530">
    <property type="entry name" value="HTH_XRE"/>
    <property type="match status" value="1"/>
</dbReference>
<dbReference type="SUPFAM" id="SSF47413">
    <property type="entry name" value="lambda repressor-like DNA-binding domains"/>
    <property type="match status" value="1"/>
</dbReference>
<dbReference type="Proteomes" id="UP000681594">
    <property type="component" value="Unassembled WGS sequence"/>
</dbReference>
<accession>A0ABS4AL35</accession>
<reference evidence="2 3" key="1">
    <citation type="submission" date="2021-03" db="EMBL/GenBank/DDBJ databases">
        <authorList>
            <person name="So Y."/>
        </authorList>
    </citation>
    <scope>NUCLEOTIDE SEQUENCE [LARGE SCALE GENOMIC DNA]</scope>
    <source>
        <strain evidence="2 3">SSH11</strain>
    </source>
</reference>
<dbReference type="InterPro" id="IPR010982">
    <property type="entry name" value="Lambda_DNA-bd_dom_sf"/>
</dbReference>
<evidence type="ECO:0000313" key="2">
    <source>
        <dbReference type="EMBL" id="MBP0447749.1"/>
    </source>
</evidence>
<proteinExistence type="predicted"/>
<evidence type="ECO:0000313" key="3">
    <source>
        <dbReference type="Proteomes" id="UP000681594"/>
    </source>
</evidence>
<sequence>MDDQALTTAQVRAARGLLAWSQDRLAAAAGVGNSTVRDFEAGRRSPLPATMGAIRAALEAAGVEFIPENGGGAGVRLKKGAA</sequence>
<protein>
    <submittedName>
        <fullName evidence="2">Helix-turn-helix domain-containing protein</fullName>
    </submittedName>
</protein>
<comment type="caution">
    <text evidence="2">The sequence shown here is derived from an EMBL/GenBank/DDBJ whole genome shotgun (WGS) entry which is preliminary data.</text>
</comment>
<name>A0ABS4AL35_9PROT</name>
<evidence type="ECO:0000259" key="1">
    <source>
        <dbReference type="PROSITE" id="PS50943"/>
    </source>
</evidence>
<organism evidence="2 3">
    <name type="scientific">Pararoseomonas baculiformis</name>
    <dbReference type="NCBI Taxonomy" id="2820812"/>
    <lineage>
        <taxon>Bacteria</taxon>
        <taxon>Pseudomonadati</taxon>
        <taxon>Pseudomonadota</taxon>
        <taxon>Alphaproteobacteria</taxon>
        <taxon>Acetobacterales</taxon>
        <taxon>Acetobacteraceae</taxon>
        <taxon>Pararoseomonas</taxon>
    </lineage>
</organism>
<dbReference type="CDD" id="cd00093">
    <property type="entry name" value="HTH_XRE"/>
    <property type="match status" value="1"/>
</dbReference>